<name>A0A5B0BLS8_9ACTN</name>
<evidence type="ECO:0000313" key="3">
    <source>
        <dbReference type="Proteomes" id="UP000324965"/>
    </source>
</evidence>
<feature type="signal peptide" evidence="1">
    <location>
        <begin position="1"/>
        <end position="23"/>
    </location>
</feature>
<reference evidence="2 3" key="1">
    <citation type="submission" date="2019-05" db="EMBL/GenBank/DDBJ databases">
        <authorList>
            <person name="Hariharan J."/>
            <person name="Choudoir M.J."/>
            <person name="Diebold P."/>
            <person name="Panke-Buisse K."/>
            <person name="Buckley D.H."/>
        </authorList>
    </citation>
    <scope>NUCLEOTIDE SEQUENCE [LARGE SCALE GENOMIC DNA]</scope>
    <source>
        <strain evidence="2 3">SUN51</strain>
    </source>
</reference>
<dbReference type="RefSeq" id="WP_149509189.1">
    <property type="nucleotide sequence ID" value="NZ_VDFC01000003.1"/>
</dbReference>
<proteinExistence type="predicted"/>
<dbReference type="Proteomes" id="UP000324965">
    <property type="component" value="Unassembled WGS sequence"/>
</dbReference>
<dbReference type="EMBL" id="VDFC01000003">
    <property type="protein sequence ID" value="KAA0943138.1"/>
    <property type="molecule type" value="Genomic_DNA"/>
</dbReference>
<comment type="caution">
    <text evidence="2">The sequence shown here is derived from an EMBL/GenBank/DDBJ whole genome shotgun (WGS) entry which is preliminary data.</text>
</comment>
<protein>
    <recommendedName>
        <fullName evidence="4">Lipoprotein</fullName>
    </recommendedName>
</protein>
<gene>
    <name evidence="2" type="ORF">FGF04_00655</name>
</gene>
<keyword evidence="3" id="KW-1185">Reference proteome</keyword>
<keyword evidence="1" id="KW-0732">Signal</keyword>
<organism evidence="2 3">
    <name type="scientific">Streptomyces apricus</name>
    <dbReference type="NCBI Taxonomy" id="1828112"/>
    <lineage>
        <taxon>Bacteria</taxon>
        <taxon>Bacillati</taxon>
        <taxon>Actinomycetota</taxon>
        <taxon>Actinomycetes</taxon>
        <taxon>Kitasatosporales</taxon>
        <taxon>Streptomycetaceae</taxon>
        <taxon>Streptomyces</taxon>
    </lineage>
</organism>
<dbReference type="PROSITE" id="PS51257">
    <property type="entry name" value="PROKAR_LIPOPROTEIN"/>
    <property type="match status" value="1"/>
</dbReference>
<dbReference type="OrthoDB" id="4800194at2"/>
<dbReference type="AlphaFoldDB" id="A0A5B0BLS8"/>
<accession>A0A5B0BLS8</accession>
<evidence type="ECO:0008006" key="4">
    <source>
        <dbReference type="Google" id="ProtNLM"/>
    </source>
</evidence>
<evidence type="ECO:0000313" key="2">
    <source>
        <dbReference type="EMBL" id="KAA0943138.1"/>
    </source>
</evidence>
<sequence length="305" mass="32990">MTARTLAAAAVLMACAVGCSASAADGDGAARRPVVETTPTVLDPAELRLPLERYQFSDAEWARLNRAQHLLAAACMKRYGIDYRPSDGKRAPVIRSRTERRYGLADARLARTSGYHVPAAMRAAPPTPPRLSEAQLTVLAGPAPGSAQARSHEPLTYRGAPVPDGGCMGEAQRSLGGKGQFGEAETVRRINSDSVLKAAKDARVKRAFRSWAACMSEKGHHYRDPWQAINDKEFSGSRVSEREKAVAKADVECKRRTNVVGVWYAVDAAYQKQILKAGGDRVERLAAHKRDQLAEADRAIRASGG</sequence>
<feature type="chain" id="PRO_5022870212" description="Lipoprotein" evidence="1">
    <location>
        <begin position="24"/>
        <end position="305"/>
    </location>
</feature>
<evidence type="ECO:0000256" key="1">
    <source>
        <dbReference type="SAM" id="SignalP"/>
    </source>
</evidence>